<dbReference type="InterPro" id="IPR036412">
    <property type="entry name" value="HAD-like_sf"/>
</dbReference>
<name>A0ABR3G5X7_9PEZI</name>
<dbReference type="PANTHER" id="PTHR43316">
    <property type="entry name" value="HYDROLASE, HALOACID DELAHOGENASE-RELATED"/>
    <property type="match status" value="1"/>
</dbReference>
<dbReference type="InterPro" id="IPR051540">
    <property type="entry name" value="S-2-haloacid_dehalogenase"/>
</dbReference>
<dbReference type="PANTHER" id="PTHR43316:SF9">
    <property type="entry name" value="ACID DEHALOGENASE, PUTATIVE (AFU_ORTHOLOGUE AFUA_6G14460)-RELATED"/>
    <property type="match status" value="1"/>
</dbReference>
<dbReference type="Gene3D" id="1.10.150.750">
    <property type="match status" value="1"/>
</dbReference>
<comment type="caution">
    <text evidence="2">The sequence shown here is derived from an EMBL/GenBank/DDBJ whole genome shotgun (WGS) entry which is preliminary data.</text>
</comment>
<dbReference type="InterPro" id="IPR023214">
    <property type="entry name" value="HAD_sf"/>
</dbReference>
<evidence type="ECO:0000256" key="1">
    <source>
        <dbReference type="ARBA" id="ARBA00022801"/>
    </source>
</evidence>
<keyword evidence="3" id="KW-1185">Reference proteome</keyword>
<dbReference type="SUPFAM" id="SSF56784">
    <property type="entry name" value="HAD-like"/>
    <property type="match status" value="1"/>
</dbReference>
<accession>A0ABR3G5X7</accession>
<reference evidence="2 3" key="1">
    <citation type="submission" date="2024-02" db="EMBL/GenBank/DDBJ databases">
        <title>Discinaceae phylogenomics.</title>
        <authorList>
            <person name="Dirks A.C."/>
            <person name="James T.Y."/>
        </authorList>
    </citation>
    <scope>NUCLEOTIDE SEQUENCE [LARGE SCALE GENOMIC DNA]</scope>
    <source>
        <strain evidence="2 3">ACD0624</strain>
    </source>
</reference>
<gene>
    <name evidence="2" type="ORF">Q9L58_009786</name>
</gene>
<organism evidence="2 3">
    <name type="scientific">Discina gigas</name>
    <dbReference type="NCBI Taxonomy" id="1032678"/>
    <lineage>
        <taxon>Eukaryota</taxon>
        <taxon>Fungi</taxon>
        <taxon>Dikarya</taxon>
        <taxon>Ascomycota</taxon>
        <taxon>Pezizomycotina</taxon>
        <taxon>Pezizomycetes</taxon>
        <taxon>Pezizales</taxon>
        <taxon>Discinaceae</taxon>
        <taxon>Discina</taxon>
    </lineage>
</organism>
<keyword evidence="1" id="KW-0378">Hydrolase</keyword>
<protein>
    <recommendedName>
        <fullName evidence="4">Haloacid dehalogenase</fullName>
    </recommendedName>
</protein>
<dbReference type="Proteomes" id="UP001447188">
    <property type="component" value="Unassembled WGS sequence"/>
</dbReference>
<evidence type="ECO:0008006" key="4">
    <source>
        <dbReference type="Google" id="ProtNLM"/>
    </source>
</evidence>
<dbReference type="Gene3D" id="3.40.50.1000">
    <property type="entry name" value="HAD superfamily/HAD-like"/>
    <property type="match status" value="1"/>
</dbReference>
<evidence type="ECO:0000313" key="3">
    <source>
        <dbReference type="Proteomes" id="UP001447188"/>
    </source>
</evidence>
<sequence>MSAPAPTPPSLTTFSLLSFDVYGTLMDWETGLYAAAAPLLAKPSPNCTTPLSRSEFLRLHCSLETEQQAATPGLLYSALLSTVYIQLASALSLPPPSQAEADAYGASIKDWLPFPDTADALRRLGKHYKLVVLSNVDAASFATSARKMGPEGTFDAVLTAQEIGSYKPDLRNFEFLLKTVRERFGVEKEAVLHTAQSLSHDHVPAAEMGIRSAWISRGEAAIGVGESEEEERNMGNWEWRWNTLGEMADAVDEAFKAK</sequence>
<evidence type="ECO:0000313" key="2">
    <source>
        <dbReference type="EMBL" id="KAL0631356.1"/>
    </source>
</evidence>
<dbReference type="EMBL" id="JBBBZM010000260">
    <property type="protein sequence ID" value="KAL0631356.1"/>
    <property type="molecule type" value="Genomic_DNA"/>
</dbReference>
<dbReference type="Pfam" id="PF00702">
    <property type="entry name" value="Hydrolase"/>
    <property type="match status" value="1"/>
</dbReference>
<proteinExistence type="predicted"/>